<accession>A0A9N8WRQ6</accession>
<sequence>MTSIIKKLKNFSPANIMKARKQKKEAKEAEEVWFGLNDQAYKELMALPIDKHKMIFLKKLINNEFTYIEREIGGKKLRKLGIH</sequence>
<name>A0A9N8WRQ6_9GLOM</name>
<gene>
    <name evidence="1" type="ORF">DEBURN_LOCUS4310</name>
</gene>
<keyword evidence="2" id="KW-1185">Reference proteome</keyword>
<proteinExistence type="predicted"/>
<reference evidence="1" key="1">
    <citation type="submission" date="2021-06" db="EMBL/GenBank/DDBJ databases">
        <authorList>
            <person name="Kallberg Y."/>
            <person name="Tangrot J."/>
            <person name="Rosling A."/>
        </authorList>
    </citation>
    <scope>NUCLEOTIDE SEQUENCE</scope>
    <source>
        <strain evidence="1">AZ414A</strain>
    </source>
</reference>
<dbReference type="EMBL" id="CAJVPK010000320">
    <property type="protein sequence ID" value="CAG8493656.1"/>
    <property type="molecule type" value="Genomic_DNA"/>
</dbReference>
<comment type="caution">
    <text evidence="1">The sequence shown here is derived from an EMBL/GenBank/DDBJ whole genome shotgun (WGS) entry which is preliminary data.</text>
</comment>
<dbReference type="Proteomes" id="UP000789706">
    <property type="component" value="Unassembled WGS sequence"/>
</dbReference>
<evidence type="ECO:0000313" key="2">
    <source>
        <dbReference type="Proteomes" id="UP000789706"/>
    </source>
</evidence>
<organism evidence="1 2">
    <name type="scientific">Diversispora eburnea</name>
    <dbReference type="NCBI Taxonomy" id="1213867"/>
    <lineage>
        <taxon>Eukaryota</taxon>
        <taxon>Fungi</taxon>
        <taxon>Fungi incertae sedis</taxon>
        <taxon>Mucoromycota</taxon>
        <taxon>Glomeromycotina</taxon>
        <taxon>Glomeromycetes</taxon>
        <taxon>Diversisporales</taxon>
        <taxon>Diversisporaceae</taxon>
        <taxon>Diversispora</taxon>
    </lineage>
</organism>
<dbReference type="AlphaFoldDB" id="A0A9N8WRQ6"/>
<protein>
    <submittedName>
        <fullName evidence="1">5822_t:CDS:1</fullName>
    </submittedName>
</protein>
<evidence type="ECO:0000313" key="1">
    <source>
        <dbReference type="EMBL" id="CAG8493656.1"/>
    </source>
</evidence>